<name>A0ABM1M0Z0_NICVS</name>
<dbReference type="EC" id="3.6.4.12" evidence="22"/>
<feature type="region of interest" description="Disordered" evidence="23">
    <location>
        <begin position="89"/>
        <end position="134"/>
    </location>
</feature>
<proteinExistence type="inferred from homology"/>
<dbReference type="RefSeq" id="XP_017768240.1">
    <property type="nucleotide sequence ID" value="XM_017912751.1"/>
</dbReference>
<comment type="cofactor">
    <cofactor evidence="1">
        <name>[4Fe-4S] cluster</name>
        <dbReference type="ChEBI" id="CHEBI:49883"/>
    </cofactor>
</comment>
<dbReference type="InterPro" id="IPR026851">
    <property type="entry name" value="Dna2/JHS1_DEXXQ-box"/>
</dbReference>
<evidence type="ECO:0000313" key="28">
    <source>
        <dbReference type="Proteomes" id="UP000695000"/>
    </source>
</evidence>
<sequence length="1267" mass="142562">MKRKSKQKQAQEFNSNHKITSFFKKTPTKKVNQDEDIIESSPECNETEVLYDISNGNGKKRKLSILESGVYSDSSDQSLTQQLCQPNGSTFIEPKTPSKQLNNSANGAAEMPAQSPIRRTPKKSPRKTPVKLFEKSPKVSTFQVDVIKNFIRVTPSKSHSSISQEKLRLRSSEKKQQSILNYASPSASERSIKAKNVNEKTPIRVCTSKQQTPMSSKVKMKLDFSNTLTSPAANNVANQTDFADLLDDSWDDDFNCSISYTLDLSKPHRCKVLQMERLRDSVKIVVQSKTSEEKAICFLKGFWANCNLDVNNVLFLSASKDDSNWIVDNDSGLLIYEPDTLISSTTVVGSLFCLRKSVIKDRFAGFNPSNKIMVVGTLIHSLLQSCLHKNVQNLDEIKDIACALINDKDTVYMLYDSGLTQSEVMDELNNFVPRIATFMKQYLLSNAGKFVETRAKNDWKGKIRSVEDIEENFWCHELGIKGKVDVSVKSGDDVMPLELKTGRASMSLEHRGQIILYIMMMTKFGYKVSSGLLLYLRESVLRDIPMNSREKRDLMMLRNEIAYYLSRKTRIEEDVGIKVPILPAPIDHHSACSRCEYNTVCCAFLKLENRDISEFRNLEAIRDDLLSHLTTEHLSYFSHFTALLDMENDIRDGKHVKDIYTKSPEIREKHGQCLINMKISNHSEELESNGLYSTSFHQSTKAMGANLLASGIGESSYVVVSIDCRPAVSSGIVTHIDHASITINLDRDLNTKYPNMLFHLDTYESGSLNTFNFSNLALLMENTPRAMQLRKMIVDKEKPTFRKTLPAEVGKKSIPILKRMNKMQQKAVIKALATNEYLLIKGMPGTGKTATIVALVQFLVELKQTVLITSGTNCAVDNVCIRLQECGIDVVRLGSHSRIHPSLKHRSEHTLTANCKTPEELDAVYGNACVLASTCIGTKHTVFSKRIMDVCIVDESTQVLQTSLIRALTACKKFILIGDPEQLPPVIKNKEAQSRGLSESLFERLQSPESVVTLNQNYRMNRPIMKLANDFTYNGELLAANETVANATLRIPKIECVSAVYKDFQWLLQTLDHKLQRSICVLDTGPVWDKKLNADWIQQNTFERNADGDILSIVNPLETAIISLIVETLIKGGVNPKSIGVMAPYRAQVTQLTSVLSKHEVDISTVDQFQGQDKDIVLYSCTKSRDVSKKRKISKFEILEDKKRLTVAITRAKHKLIMLADVSTMEEYTPFGNLFKCIPEDNYLKLRDGNLGFDISEIVTLCGKCQV</sequence>
<evidence type="ECO:0000256" key="4">
    <source>
        <dbReference type="ARBA" id="ARBA00022485"/>
    </source>
</evidence>
<keyword evidence="28" id="KW-1185">Reference proteome</keyword>
<keyword evidence="4 22" id="KW-0004">4Fe-4S</keyword>
<evidence type="ECO:0000256" key="1">
    <source>
        <dbReference type="ARBA" id="ARBA00001966"/>
    </source>
</evidence>
<dbReference type="Proteomes" id="UP000695000">
    <property type="component" value="Unplaced"/>
</dbReference>
<dbReference type="Gene3D" id="3.90.320.10">
    <property type="match status" value="1"/>
</dbReference>
<comment type="function">
    <text evidence="22">Key enzyme involved in DNA replication and DNA repair. Involved in Okazaki fragments processing by cleaving long flaps that escape FEN1: flaps that are longer than 27 nucleotides are coated by replication protein A complex (RPA), leading to recruit DNA2 which cleaves the flap until it is too short to bind RPA and becomes a substrate for FEN1. Also involved in 5'-end resection of DNA during double-strand break (DSB) repair by mediating the cleavage of 5'-ssDNA.</text>
</comment>
<keyword evidence="20 22" id="KW-0511">Multifunctional enzyme</keyword>
<keyword evidence="11 22" id="KW-0378">Hydrolase</keyword>
<dbReference type="SUPFAM" id="SSF52540">
    <property type="entry name" value="P-loop containing nucleoside triphosphate hydrolases"/>
    <property type="match status" value="1"/>
</dbReference>
<dbReference type="Pfam" id="PF21123">
    <property type="entry name" value="Dna2_Rift"/>
    <property type="match status" value="1"/>
</dbReference>
<evidence type="ECO:0000256" key="2">
    <source>
        <dbReference type="ARBA" id="ARBA00004173"/>
    </source>
</evidence>
<evidence type="ECO:0000256" key="21">
    <source>
        <dbReference type="ARBA" id="ARBA00047995"/>
    </source>
</evidence>
<evidence type="ECO:0000256" key="11">
    <source>
        <dbReference type="ARBA" id="ARBA00022801"/>
    </source>
</evidence>
<protein>
    <recommendedName>
        <fullName evidence="22">DNA replication ATP-dependent helicase/nuclease</fullName>
        <ecNumber evidence="22">3.1.-.-</ecNumber>
        <ecNumber evidence="22">3.6.4.12</ecNumber>
    </recommendedName>
</protein>
<keyword evidence="19 22" id="KW-0539">Nucleus</keyword>
<evidence type="ECO:0000256" key="9">
    <source>
        <dbReference type="ARBA" id="ARBA00022759"/>
    </source>
</evidence>
<evidence type="ECO:0000256" key="14">
    <source>
        <dbReference type="ARBA" id="ARBA00023004"/>
    </source>
</evidence>
<dbReference type="InterPro" id="IPR014808">
    <property type="entry name" value="DNA_replication_fac_Dna2_N"/>
</dbReference>
<evidence type="ECO:0000256" key="8">
    <source>
        <dbReference type="ARBA" id="ARBA00022741"/>
    </source>
</evidence>
<keyword evidence="9" id="KW-0255">Endonuclease</keyword>
<evidence type="ECO:0000313" key="29">
    <source>
        <dbReference type="RefSeq" id="XP_017768240.1"/>
    </source>
</evidence>
<evidence type="ECO:0000256" key="7">
    <source>
        <dbReference type="ARBA" id="ARBA00022723"/>
    </source>
</evidence>
<dbReference type="InterPro" id="IPR048459">
    <property type="entry name" value="DNA2_Rift"/>
</dbReference>
<evidence type="ECO:0000256" key="13">
    <source>
        <dbReference type="ARBA" id="ARBA00022840"/>
    </source>
</evidence>
<feature type="compositionally biased region" description="Polar residues" evidence="23">
    <location>
        <begin position="97"/>
        <end position="106"/>
    </location>
</feature>
<evidence type="ECO:0000256" key="3">
    <source>
        <dbReference type="ARBA" id="ARBA00007913"/>
    </source>
</evidence>
<accession>A0ABM1M0Z0</accession>
<dbReference type="GeneID" id="108556580"/>
<comment type="subcellular location">
    <subcellularLocation>
        <location evidence="2">Mitochondrion</location>
    </subcellularLocation>
    <subcellularLocation>
        <location evidence="22">Nucleus</location>
    </subcellularLocation>
    <subcellularLocation>
        <location evidence="22">Chromosome</location>
    </subcellularLocation>
</comment>
<keyword evidence="13 22" id="KW-0067">ATP-binding</keyword>
<comment type="similarity">
    <text evidence="3 22">Belongs to the DNA2/NAM7 helicase family.</text>
</comment>
<dbReference type="PANTHER" id="PTHR10887:SF433">
    <property type="entry name" value="DNA REPLICATION ATP-DEPENDENT HELICASE_NUCLEASE DNA2"/>
    <property type="match status" value="1"/>
</dbReference>
<keyword evidence="14 22" id="KW-0408">Iron</keyword>
<keyword evidence="10 22" id="KW-0227">DNA damage</keyword>
<reference evidence="29" key="1">
    <citation type="submission" date="2025-08" db="UniProtKB">
        <authorList>
            <consortium name="RefSeq"/>
        </authorList>
    </citation>
    <scope>IDENTIFICATION</scope>
    <source>
        <tissue evidence="29">Whole Larva</tissue>
    </source>
</reference>
<organism evidence="28 29">
    <name type="scientific">Nicrophorus vespilloides</name>
    <name type="common">Boreal carrion beetle</name>
    <dbReference type="NCBI Taxonomy" id="110193"/>
    <lineage>
        <taxon>Eukaryota</taxon>
        <taxon>Metazoa</taxon>
        <taxon>Ecdysozoa</taxon>
        <taxon>Arthropoda</taxon>
        <taxon>Hexapoda</taxon>
        <taxon>Insecta</taxon>
        <taxon>Pterygota</taxon>
        <taxon>Neoptera</taxon>
        <taxon>Endopterygota</taxon>
        <taxon>Coleoptera</taxon>
        <taxon>Polyphaga</taxon>
        <taxon>Staphyliniformia</taxon>
        <taxon>Silphidae</taxon>
        <taxon>Nicrophorinae</taxon>
        <taxon>Nicrophorus</taxon>
    </lineage>
</organism>
<dbReference type="Pfam" id="PF13086">
    <property type="entry name" value="AAA_11"/>
    <property type="match status" value="2"/>
</dbReference>
<keyword evidence="17" id="KW-0496">Mitochondrion</keyword>
<dbReference type="PANTHER" id="PTHR10887">
    <property type="entry name" value="DNA2/NAM7 HELICASE FAMILY"/>
    <property type="match status" value="1"/>
</dbReference>
<keyword evidence="5 22" id="KW-0235">DNA replication</keyword>
<dbReference type="Gene3D" id="3.40.50.300">
    <property type="entry name" value="P-loop containing nucleotide triphosphate hydrolases"/>
    <property type="match status" value="3"/>
</dbReference>
<feature type="domain" description="DNA2 rift barrel" evidence="27">
    <location>
        <begin position="667"/>
        <end position="763"/>
    </location>
</feature>
<dbReference type="CDD" id="cd22318">
    <property type="entry name" value="DNA2_N-like"/>
    <property type="match status" value="1"/>
</dbReference>
<gene>
    <name evidence="29" type="primary">LOC108556580</name>
</gene>
<dbReference type="InterPro" id="IPR041679">
    <property type="entry name" value="DNA2/NAM7-like_C"/>
</dbReference>
<dbReference type="CDD" id="cd18041">
    <property type="entry name" value="DEXXQc_DNA2"/>
    <property type="match status" value="1"/>
</dbReference>
<feature type="compositionally biased region" description="Polar residues" evidence="23">
    <location>
        <begin position="8"/>
        <end position="19"/>
    </location>
</feature>
<evidence type="ECO:0000256" key="12">
    <source>
        <dbReference type="ARBA" id="ARBA00022806"/>
    </source>
</evidence>
<dbReference type="InterPro" id="IPR041677">
    <property type="entry name" value="DNA2/NAM7_AAA_11"/>
</dbReference>
<keyword evidence="12 22" id="KW-0347">Helicase</keyword>
<dbReference type="Pfam" id="PF13087">
    <property type="entry name" value="AAA_12"/>
    <property type="match status" value="1"/>
</dbReference>
<evidence type="ECO:0000256" key="10">
    <source>
        <dbReference type="ARBA" id="ARBA00022763"/>
    </source>
</evidence>
<keyword evidence="18 22" id="KW-0234">DNA repair</keyword>
<dbReference type="CDD" id="cd18808">
    <property type="entry name" value="SF1_C_Upf1"/>
    <property type="match status" value="1"/>
</dbReference>
<evidence type="ECO:0000256" key="18">
    <source>
        <dbReference type="ARBA" id="ARBA00023204"/>
    </source>
</evidence>
<keyword evidence="8 22" id="KW-0547">Nucleotide-binding</keyword>
<dbReference type="InterPro" id="IPR047187">
    <property type="entry name" value="SF1_C_Upf1"/>
</dbReference>
<keyword evidence="6 22" id="KW-0540">Nuclease</keyword>
<evidence type="ECO:0000256" key="6">
    <source>
        <dbReference type="ARBA" id="ARBA00022722"/>
    </source>
</evidence>
<feature type="region of interest" description="Disordered" evidence="23">
    <location>
        <begin position="1"/>
        <end position="40"/>
    </location>
</feature>
<feature type="compositionally biased region" description="Basic residues" evidence="23">
    <location>
        <begin position="119"/>
        <end position="129"/>
    </location>
</feature>
<evidence type="ECO:0000256" key="15">
    <source>
        <dbReference type="ARBA" id="ARBA00023014"/>
    </source>
</evidence>
<comment type="catalytic activity">
    <reaction evidence="21 22">
        <text>ATP + H2O = ADP + phosphate + H(+)</text>
        <dbReference type="Rhea" id="RHEA:13065"/>
        <dbReference type="ChEBI" id="CHEBI:15377"/>
        <dbReference type="ChEBI" id="CHEBI:15378"/>
        <dbReference type="ChEBI" id="CHEBI:30616"/>
        <dbReference type="ChEBI" id="CHEBI:43474"/>
        <dbReference type="ChEBI" id="CHEBI:456216"/>
        <dbReference type="EC" id="3.6.4.12"/>
    </reaction>
</comment>
<evidence type="ECO:0000256" key="20">
    <source>
        <dbReference type="ARBA" id="ARBA00023268"/>
    </source>
</evidence>
<evidence type="ECO:0000256" key="19">
    <source>
        <dbReference type="ARBA" id="ARBA00023242"/>
    </source>
</evidence>
<evidence type="ECO:0000259" key="24">
    <source>
        <dbReference type="Pfam" id="PF08696"/>
    </source>
</evidence>
<feature type="domain" description="DNA2/NAM7 helicase helicase" evidence="25">
    <location>
        <begin position="820"/>
        <end position="917"/>
    </location>
</feature>
<keyword evidence="7 22" id="KW-0479">Metal-binding</keyword>
<evidence type="ECO:0000256" key="5">
    <source>
        <dbReference type="ARBA" id="ARBA00022705"/>
    </source>
</evidence>
<dbReference type="GO" id="GO:0004386">
    <property type="term" value="F:helicase activity"/>
    <property type="evidence" value="ECO:0007669"/>
    <property type="project" value="UniProtKB-KW"/>
</dbReference>
<dbReference type="InterPro" id="IPR011604">
    <property type="entry name" value="PDDEXK-like_dom_sf"/>
</dbReference>
<evidence type="ECO:0000259" key="25">
    <source>
        <dbReference type="Pfam" id="PF13086"/>
    </source>
</evidence>
<evidence type="ECO:0000256" key="23">
    <source>
        <dbReference type="SAM" id="MobiDB-lite"/>
    </source>
</evidence>
<evidence type="ECO:0000256" key="17">
    <source>
        <dbReference type="ARBA" id="ARBA00023128"/>
    </source>
</evidence>
<keyword evidence="22" id="KW-0158">Chromosome</keyword>
<feature type="domain" description="DNA replication factor Dna2 N-terminal" evidence="24">
    <location>
        <begin position="289"/>
        <end position="489"/>
    </location>
</feature>
<dbReference type="EC" id="3.1.-.-" evidence="22"/>
<evidence type="ECO:0000256" key="16">
    <source>
        <dbReference type="ARBA" id="ARBA00023125"/>
    </source>
</evidence>
<keyword evidence="15 22" id="KW-0411">Iron-sulfur</keyword>
<dbReference type="InterPro" id="IPR027417">
    <property type="entry name" value="P-loop_NTPase"/>
</dbReference>
<evidence type="ECO:0000256" key="22">
    <source>
        <dbReference type="RuleBase" id="RU367041"/>
    </source>
</evidence>
<evidence type="ECO:0000259" key="26">
    <source>
        <dbReference type="Pfam" id="PF13087"/>
    </source>
</evidence>
<dbReference type="InterPro" id="IPR045055">
    <property type="entry name" value="DNA2/NAM7-like"/>
</dbReference>
<dbReference type="Pfam" id="PF08696">
    <property type="entry name" value="Dna2"/>
    <property type="match status" value="1"/>
</dbReference>
<feature type="domain" description="DNA2/NAM7 helicase-like C-terminal" evidence="26">
    <location>
        <begin position="997"/>
        <end position="1221"/>
    </location>
</feature>
<evidence type="ECO:0000259" key="27">
    <source>
        <dbReference type="Pfam" id="PF21123"/>
    </source>
</evidence>
<feature type="domain" description="DNA2/NAM7 helicase helicase" evidence="25">
    <location>
        <begin position="925"/>
        <end position="989"/>
    </location>
</feature>
<keyword evidence="16 22" id="KW-0238">DNA-binding</keyword>